<keyword evidence="1" id="KW-0433">Leucine-rich repeat</keyword>
<dbReference type="InterPro" id="IPR001357">
    <property type="entry name" value="BRCT_dom"/>
</dbReference>
<proteinExistence type="predicted"/>
<name>A0ABW9YDG4_9GAMM</name>
<dbReference type="PROSITE" id="PS51450">
    <property type="entry name" value="LRR"/>
    <property type="match status" value="1"/>
</dbReference>
<feature type="domain" description="BRCT" evidence="3">
    <location>
        <begin position="551"/>
        <end position="601"/>
    </location>
</feature>
<dbReference type="Proteomes" id="UP000738517">
    <property type="component" value="Unassembled WGS sequence"/>
</dbReference>
<keyword evidence="2" id="KW-0677">Repeat</keyword>
<protein>
    <submittedName>
        <fullName evidence="4">BRCT domain-containing protein</fullName>
    </submittedName>
</protein>
<dbReference type="InterPro" id="IPR032675">
    <property type="entry name" value="LRR_dom_sf"/>
</dbReference>
<dbReference type="Pfam" id="PF00533">
    <property type="entry name" value="BRCT"/>
    <property type="match status" value="1"/>
</dbReference>
<dbReference type="InterPro" id="IPR001611">
    <property type="entry name" value="Leu-rich_rpt"/>
</dbReference>
<dbReference type="Pfam" id="PF13855">
    <property type="entry name" value="LRR_8"/>
    <property type="match status" value="1"/>
</dbReference>
<dbReference type="PANTHER" id="PTHR48051">
    <property type="match status" value="1"/>
</dbReference>
<evidence type="ECO:0000259" key="3">
    <source>
        <dbReference type="Pfam" id="PF00533"/>
    </source>
</evidence>
<dbReference type="Gene3D" id="3.80.10.10">
    <property type="entry name" value="Ribonuclease Inhibitor"/>
    <property type="match status" value="3"/>
</dbReference>
<organism evidence="4 5">
    <name type="scientific">Photobacterium alginatilyticum</name>
    <dbReference type="NCBI Taxonomy" id="1775171"/>
    <lineage>
        <taxon>Bacteria</taxon>
        <taxon>Pseudomonadati</taxon>
        <taxon>Pseudomonadota</taxon>
        <taxon>Gammaproteobacteria</taxon>
        <taxon>Vibrionales</taxon>
        <taxon>Vibrionaceae</taxon>
        <taxon>Photobacterium</taxon>
    </lineage>
</organism>
<evidence type="ECO:0000313" key="5">
    <source>
        <dbReference type="Proteomes" id="UP000738517"/>
    </source>
</evidence>
<sequence length="951" mass="105824">MTKACLDDYDVEEVLAQVHSNVTHLKYECRKEKPEWSDVAKAFPSLSSIELNCYSYRADQSRLIDAVFFAHFPALKQLIARGCLVQLEGVDPANLSQLETVTISSVLDAEYLSVFGNLPKLSHLEVSVQGTSLVFDATSASALEFVSLVLPSVELLDIDLKAVNSLRKLDLNDESYHFDKDTQLTVKRLSLPDSLDELRLSLPCVDGLPDNVLGDTPHMSKLEMNITTAALPEKMFGNLLSADELTIMLKKPTPSLPDGLFSQLKRVDRLSLRMNNSPCNIGCLLHDELTVKELALSNAKGVMSGFAQVKQPALEQIDLFGASIDDLGFLNLCSDLQSLSLGSIQGLMDTAVFPQLPNLKALALYHCDGTELHPAIRTLSQIEQLTIQTCRLQALGDLSAMSSLEKIVIDDVSMNLNPVNPPELSGLLTLPAFKSLELAINPDEEEGYSLEALAALPPGSSVEISLYDNGRRSEMLQKQLAVLINAELTVDQKRNYWQQLLPLKFPRELPIMDGRFYLTFMEARYTPYKKQALAWLRQVAESTVAKRPLDSNSCIFICGRSGFKSAEIKAKSAELGFSISKKLDDKVTHILVGNNPKGTAAIDPEQHLLVDDTALQQFFQQEAPQFLQQESAVDSGMIDSVLEMLNSPDETSHRVAIEMLAQGGVTSAMLMPLFLILKMTSDNGLRAQIKALLAGHGSELFQLAVNDRTLFNTVRGDNGEGWDMGEGPMFKKLKGLLKKWGPELCFDFAKHYFDRYGEGLLLVLTQKEDSPQRLAIISELIEGECLNWNKGCGFNGQLEGASEKRMTDSHRYPDIYMQHQNMLGEPKTRLPKTLPASSKITELNLSNCYLGTLPFGFELYTDVTKLSLRFNHLEGLPAKLAKLTELEELDLSYNHFDEFPKVLFKLKKLKRLDFRRPSQPDYRTGYGSGYESVAVPQAFRDAFPDCEILED</sequence>
<keyword evidence="5" id="KW-1185">Reference proteome</keyword>
<dbReference type="EMBL" id="RSEJ01000003">
    <property type="protein sequence ID" value="NBI51802.1"/>
    <property type="molecule type" value="Genomic_DNA"/>
</dbReference>
<evidence type="ECO:0000256" key="1">
    <source>
        <dbReference type="ARBA" id="ARBA00022614"/>
    </source>
</evidence>
<gene>
    <name evidence="4" type="ORF">EIZ48_04330</name>
</gene>
<comment type="caution">
    <text evidence="4">The sequence shown here is derived from an EMBL/GenBank/DDBJ whole genome shotgun (WGS) entry which is preliminary data.</text>
</comment>
<dbReference type="CDD" id="cd00027">
    <property type="entry name" value="BRCT"/>
    <property type="match status" value="1"/>
</dbReference>
<reference evidence="4 5" key="1">
    <citation type="journal article" date="2017" name="Int. J. Syst. Evol. Microbiol.">
        <title>Photobacterium alginatilyticum sp. nov., a marine bacterium isolated from bottom seawater.</title>
        <authorList>
            <person name="Wang X."/>
            <person name="Wang Y."/>
            <person name="Yang X."/>
            <person name="Sun H."/>
            <person name="Li B."/>
            <person name="Zhang X.H."/>
        </authorList>
    </citation>
    <scope>NUCLEOTIDE SEQUENCE [LARGE SCALE GENOMIC DNA]</scope>
    <source>
        <strain evidence="4 5">P03D4</strain>
    </source>
</reference>
<dbReference type="RefSeq" id="WP_160648869.1">
    <property type="nucleotide sequence ID" value="NZ_RSEJ01000003.1"/>
</dbReference>
<evidence type="ECO:0000313" key="4">
    <source>
        <dbReference type="EMBL" id="NBI51802.1"/>
    </source>
</evidence>
<accession>A0ABW9YDG4</accession>
<dbReference type="SUPFAM" id="SSF52058">
    <property type="entry name" value="L domain-like"/>
    <property type="match status" value="2"/>
</dbReference>
<dbReference type="InterPro" id="IPR050216">
    <property type="entry name" value="LRR_domain-containing"/>
</dbReference>
<dbReference type="PANTHER" id="PTHR48051:SF1">
    <property type="entry name" value="RAS SUPPRESSOR PROTEIN 1"/>
    <property type="match status" value="1"/>
</dbReference>
<evidence type="ECO:0000256" key="2">
    <source>
        <dbReference type="ARBA" id="ARBA00022737"/>
    </source>
</evidence>